<evidence type="ECO:0000313" key="2">
    <source>
        <dbReference type="Proteomes" id="UP001168098"/>
    </source>
</evidence>
<accession>A0AA38ZJR3</accession>
<reference evidence="1 2" key="1">
    <citation type="journal article" date="2023" name="BMC Biotechnol.">
        <title>Vitis rotundifolia cv Carlos genome sequencing.</title>
        <authorList>
            <person name="Huff M."/>
            <person name="Hulse-Kemp A."/>
            <person name="Scheffler B."/>
            <person name="Youngblood R."/>
            <person name="Simpson S."/>
            <person name="Babiker E."/>
            <person name="Staton M."/>
        </authorList>
    </citation>
    <scope>NUCLEOTIDE SEQUENCE [LARGE SCALE GENOMIC DNA]</scope>
    <source>
        <tissue evidence="1">Leaf</tissue>
    </source>
</reference>
<dbReference type="Proteomes" id="UP001168098">
    <property type="component" value="Unassembled WGS sequence"/>
</dbReference>
<proteinExistence type="predicted"/>
<organism evidence="1 2">
    <name type="scientific">Vitis rotundifolia</name>
    <name type="common">Muscadine grape</name>
    <dbReference type="NCBI Taxonomy" id="103349"/>
    <lineage>
        <taxon>Eukaryota</taxon>
        <taxon>Viridiplantae</taxon>
        <taxon>Streptophyta</taxon>
        <taxon>Embryophyta</taxon>
        <taxon>Tracheophyta</taxon>
        <taxon>Spermatophyta</taxon>
        <taxon>Magnoliopsida</taxon>
        <taxon>eudicotyledons</taxon>
        <taxon>Gunneridae</taxon>
        <taxon>Pentapetalae</taxon>
        <taxon>rosids</taxon>
        <taxon>Vitales</taxon>
        <taxon>Vitaceae</taxon>
        <taxon>Viteae</taxon>
        <taxon>Vitis</taxon>
    </lineage>
</organism>
<sequence>MANCSNCSPLFDAFGVSDGKIRLALAYSMPSQGKELGLTDSLLVGSIQHSDAYIDVNDVMELKRSTQSYFMLG</sequence>
<comment type="caution">
    <text evidence="1">The sequence shown here is derived from an EMBL/GenBank/DDBJ whole genome shotgun (WGS) entry which is preliminary data.</text>
</comment>
<dbReference type="EMBL" id="JARBHA010000010">
    <property type="protein sequence ID" value="KAJ9690212.1"/>
    <property type="molecule type" value="Genomic_DNA"/>
</dbReference>
<protein>
    <submittedName>
        <fullName evidence="1">Uncharacterized protein</fullName>
    </submittedName>
</protein>
<keyword evidence="2" id="KW-1185">Reference proteome</keyword>
<gene>
    <name evidence="1" type="ORF">PVL29_012726</name>
</gene>
<name>A0AA38ZJR3_VITRO</name>
<evidence type="ECO:0000313" key="1">
    <source>
        <dbReference type="EMBL" id="KAJ9690212.1"/>
    </source>
</evidence>
<dbReference type="AlphaFoldDB" id="A0AA38ZJR3"/>